<evidence type="ECO:0000313" key="2">
    <source>
        <dbReference type="EMBL" id="VEU80643.1"/>
    </source>
</evidence>
<dbReference type="STRING" id="1278311.GCA_000428705_00369"/>
<dbReference type="GO" id="GO:0004622">
    <property type="term" value="F:phosphatidylcholine lysophospholipase activity"/>
    <property type="evidence" value="ECO:0007669"/>
    <property type="project" value="TreeGrafter"/>
</dbReference>
<gene>
    <name evidence="2" type="ORF">NCTC10138_01022</name>
</gene>
<proteinExistence type="predicted"/>
<accession>A0A449BDW2</accession>
<keyword evidence="2" id="KW-0378">Hydrolase</keyword>
<dbReference type="PANTHER" id="PTHR30383:SF5">
    <property type="entry name" value="SGNH HYDROLASE-TYPE ESTERASE DOMAIN-CONTAINING PROTEIN"/>
    <property type="match status" value="1"/>
</dbReference>
<sequence>MLEAVMKSDYVRSVKLFEQEKISERSIVLLGDSIIKYWPFDKFYSNLNIINRGIPGDTSLGVLQRLEQIIKIKPSVVIISVGSNDLVRLDSNINDIAKRIIDIKHTLEREVEDLSAYVVSITPVLRDHVVTNKAYMQTRTNEMINAINNELKNFIEVIDVSSALKDESGSLKLEYTTDGLHLTNQGYQVYSRIISESVKELKYKGDKKNEEWVCNCYWFNNGFTTKHC</sequence>
<dbReference type="Pfam" id="PF13472">
    <property type="entry name" value="Lipase_GDSL_2"/>
    <property type="match status" value="1"/>
</dbReference>
<evidence type="ECO:0000313" key="3">
    <source>
        <dbReference type="Proteomes" id="UP000289841"/>
    </source>
</evidence>
<evidence type="ECO:0000259" key="1">
    <source>
        <dbReference type="Pfam" id="PF13472"/>
    </source>
</evidence>
<dbReference type="InterPro" id="IPR036514">
    <property type="entry name" value="SGNH_hydro_sf"/>
</dbReference>
<name>A0A449BDW2_HAPAX</name>
<dbReference type="EMBL" id="LR215048">
    <property type="protein sequence ID" value="VEU80643.1"/>
    <property type="molecule type" value="Genomic_DNA"/>
</dbReference>
<dbReference type="AlphaFoldDB" id="A0A449BDW2"/>
<dbReference type="Proteomes" id="UP000289841">
    <property type="component" value="Chromosome"/>
</dbReference>
<dbReference type="KEGG" id="aaxa:NCTC10138_01022"/>
<protein>
    <submittedName>
        <fullName evidence="2">GDSL-like Lipase/Acylhydrolase</fullName>
    </submittedName>
</protein>
<dbReference type="Gene3D" id="3.40.50.1110">
    <property type="entry name" value="SGNH hydrolase"/>
    <property type="match status" value="1"/>
</dbReference>
<organism evidence="2 3">
    <name type="scientific">Haploplasma axanthum</name>
    <name type="common">Acholeplasma axanthum</name>
    <dbReference type="NCBI Taxonomy" id="29552"/>
    <lineage>
        <taxon>Bacteria</taxon>
        <taxon>Bacillati</taxon>
        <taxon>Mycoplasmatota</taxon>
        <taxon>Mollicutes</taxon>
        <taxon>Acholeplasmatales</taxon>
        <taxon>Acholeplasmataceae</taxon>
        <taxon>Haploplasma</taxon>
    </lineage>
</organism>
<dbReference type="OrthoDB" id="2513075at2"/>
<dbReference type="InterPro" id="IPR051532">
    <property type="entry name" value="Ester_Hydrolysis_Enzymes"/>
</dbReference>
<dbReference type="InterPro" id="IPR013830">
    <property type="entry name" value="SGNH_hydro"/>
</dbReference>
<feature type="domain" description="SGNH hydrolase-type esterase" evidence="1">
    <location>
        <begin position="48"/>
        <end position="189"/>
    </location>
</feature>
<keyword evidence="3" id="KW-1185">Reference proteome</keyword>
<dbReference type="SUPFAM" id="SSF52266">
    <property type="entry name" value="SGNH hydrolase"/>
    <property type="match status" value="1"/>
</dbReference>
<dbReference type="PANTHER" id="PTHR30383">
    <property type="entry name" value="THIOESTERASE 1/PROTEASE 1/LYSOPHOSPHOLIPASE L1"/>
    <property type="match status" value="1"/>
</dbReference>
<reference evidence="2 3" key="1">
    <citation type="submission" date="2019-01" db="EMBL/GenBank/DDBJ databases">
        <authorList>
            <consortium name="Pathogen Informatics"/>
        </authorList>
    </citation>
    <scope>NUCLEOTIDE SEQUENCE [LARGE SCALE GENOMIC DNA]</scope>
    <source>
        <strain evidence="2 3">NCTC10138</strain>
    </source>
</reference>